<feature type="domain" description="CCHC-type" evidence="3">
    <location>
        <begin position="126"/>
        <end position="140"/>
    </location>
</feature>
<dbReference type="Proteomes" id="UP000189701">
    <property type="component" value="Unplaced"/>
</dbReference>
<feature type="region of interest" description="Disordered" evidence="2">
    <location>
        <begin position="65"/>
        <end position="92"/>
    </location>
</feature>
<dbReference type="GO" id="GO:0008270">
    <property type="term" value="F:zinc ion binding"/>
    <property type="evidence" value="ECO:0007669"/>
    <property type="project" value="UniProtKB-KW"/>
</dbReference>
<dbReference type="InterPro" id="IPR036875">
    <property type="entry name" value="Znf_CCHC_sf"/>
</dbReference>
<protein>
    <submittedName>
        <fullName evidence="5">Uncharacterized protein LOC104230333</fullName>
    </submittedName>
</protein>
<gene>
    <name evidence="5" type="primary">LOC104230333</name>
</gene>
<keyword evidence="4" id="KW-1185">Reference proteome</keyword>
<sequence length="191" mass="21361">MRFSELARHTIWLVPTDGERIKRFIDGLTYQLRLLMSRERLCSAAFDEVVDIAWQIEMVRGQECGEREAKKPQGSGSFSGVPSRGQSYPDRGRPYMHARRLFQLIMVCTGSSTGYQDLQFHQRRCCFDCEDFGHIKRDCPTLLSGASQQSSQRMAPAPAVTPPTQPAGDLSGKPTDRVIDFGCQGLSGDVL</sequence>
<dbReference type="SUPFAM" id="SSF57756">
    <property type="entry name" value="Retrovirus zinc finger-like domains"/>
    <property type="match status" value="1"/>
</dbReference>
<evidence type="ECO:0000313" key="4">
    <source>
        <dbReference type="Proteomes" id="UP000189701"/>
    </source>
</evidence>
<reference evidence="5" key="2">
    <citation type="submission" date="2025-08" db="UniProtKB">
        <authorList>
            <consortium name="RefSeq"/>
        </authorList>
    </citation>
    <scope>IDENTIFICATION</scope>
    <source>
        <tissue evidence="5">Leaf</tissue>
    </source>
</reference>
<accession>A0A1U7WS48</accession>
<organism evidence="4 5">
    <name type="scientific">Nicotiana sylvestris</name>
    <name type="common">Wood tobacco</name>
    <name type="synonym">South American tobacco</name>
    <dbReference type="NCBI Taxonomy" id="4096"/>
    <lineage>
        <taxon>Eukaryota</taxon>
        <taxon>Viridiplantae</taxon>
        <taxon>Streptophyta</taxon>
        <taxon>Embryophyta</taxon>
        <taxon>Tracheophyta</taxon>
        <taxon>Spermatophyta</taxon>
        <taxon>Magnoliopsida</taxon>
        <taxon>eudicotyledons</taxon>
        <taxon>Gunneridae</taxon>
        <taxon>Pentapetalae</taxon>
        <taxon>asterids</taxon>
        <taxon>lamiids</taxon>
        <taxon>Solanales</taxon>
        <taxon>Solanaceae</taxon>
        <taxon>Nicotianoideae</taxon>
        <taxon>Nicotianeae</taxon>
        <taxon>Nicotiana</taxon>
    </lineage>
</organism>
<proteinExistence type="predicted"/>
<evidence type="ECO:0000256" key="2">
    <source>
        <dbReference type="SAM" id="MobiDB-lite"/>
    </source>
</evidence>
<evidence type="ECO:0000256" key="1">
    <source>
        <dbReference type="PROSITE-ProRule" id="PRU00047"/>
    </source>
</evidence>
<dbReference type="Gene3D" id="4.10.60.10">
    <property type="entry name" value="Zinc finger, CCHC-type"/>
    <property type="match status" value="1"/>
</dbReference>
<keyword evidence="1" id="KW-0862">Zinc</keyword>
<reference evidence="4" key="1">
    <citation type="journal article" date="2013" name="Genome Biol.">
        <title>Reference genomes and transcriptomes of Nicotiana sylvestris and Nicotiana tomentosiformis.</title>
        <authorList>
            <person name="Sierro N."/>
            <person name="Battey J.N."/>
            <person name="Ouadi S."/>
            <person name="Bovet L."/>
            <person name="Goepfert S."/>
            <person name="Bakaher N."/>
            <person name="Peitsch M.C."/>
            <person name="Ivanov N.V."/>
        </authorList>
    </citation>
    <scope>NUCLEOTIDE SEQUENCE [LARGE SCALE GENOMIC DNA]</scope>
</reference>
<keyword evidence="1" id="KW-0479">Metal-binding</keyword>
<dbReference type="AlphaFoldDB" id="A0A1U7WS48"/>
<name>A0A1U7WS48_NICSY</name>
<dbReference type="OrthoDB" id="10440366at2759"/>
<dbReference type="PROSITE" id="PS50158">
    <property type="entry name" value="ZF_CCHC"/>
    <property type="match status" value="1"/>
</dbReference>
<evidence type="ECO:0000259" key="3">
    <source>
        <dbReference type="PROSITE" id="PS50158"/>
    </source>
</evidence>
<evidence type="ECO:0000313" key="5">
    <source>
        <dbReference type="RefSeq" id="XP_009781413.1"/>
    </source>
</evidence>
<dbReference type="GO" id="GO:0003676">
    <property type="term" value="F:nucleic acid binding"/>
    <property type="evidence" value="ECO:0007669"/>
    <property type="project" value="InterPro"/>
</dbReference>
<feature type="region of interest" description="Disordered" evidence="2">
    <location>
        <begin position="146"/>
        <end position="174"/>
    </location>
</feature>
<keyword evidence="1" id="KW-0863">Zinc-finger</keyword>
<feature type="compositionally biased region" description="Polar residues" evidence="2">
    <location>
        <begin position="74"/>
        <end position="86"/>
    </location>
</feature>
<dbReference type="RefSeq" id="XP_009781413.1">
    <property type="nucleotide sequence ID" value="XM_009783111.1"/>
</dbReference>
<dbReference type="InterPro" id="IPR001878">
    <property type="entry name" value="Znf_CCHC"/>
</dbReference>